<dbReference type="PANTHER" id="PTHR24094:SF15">
    <property type="entry name" value="AMP-DEPENDENT SYNTHETASE_LIGASE DOMAIN-CONTAINING PROTEIN-RELATED"/>
    <property type="match status" value="1"/>
</dbReference>
<evidence type="ECO:0000313" key="4">
    <source>
        <dbReference type="EMBL" id="MEB3052356.1"/>
    </source>
</evidence>
<feature type="compositionally biased region" description="Pro residues" evidence="1">
    <location>
        <begin position="279"/>
        <end position="289"/>
    </location>
</feature>
<dbReference type="Pfam" id="PF07510">
    <property type="entry name" value="GmrSD_C"/>
    <property type="match status" value="1"/>
</dbReference>
<keyword evidence="2" id="KW-0472">Membrane</keyword>
<feature type="domain" description="GmrSD restriction endonucleases C-terminal" evidence="3">
    <location>
        <begin position="110"/>
        <end position="248"/>
    </location>
</feature>
<dbReference type="Pfam" id="PF12587">
    <property type="entry name" value="DUF3761"/>
    <property type="match status" value="1"/>
</dbReference>
<sequence>MGHRGFVVTPPPPDQKTPRCSRRKTLLIVLSAAALLAVIALAIALVVHPGGSSTPTTLTSSYPTSSKSSLAKLADLRIKGRAPKTGYDRALFGPPWTDDVTVEGGHNGCDTRDDILRRDLTGAGYRPGNTCIALSGTLNDPYTGETIHYQRQPETLSPIQVDHIVPLMDAWEKGAQQWDELTRRNFANDPLNLQATTAAANEGKRSGDAATWLPSNTAYRCTYAARIVDVKTRYGLWITVDEHESLAHLLAAGCDAKTDPLPPPTLTSSSATPSRSTPRPSPARRPAPASPCYVNVRGECVSFPADFDSPPAGVNALCRDGAYSFSNHRKGSCARHGGVARWMD</sequence>
<keyword evidence="5" id="KW-1185">Reference proteome</keyword>
<dbReference type="EMBL" id="JAYJJT010000043">
    <property type="protein sequence ID" value="MEB3052356.1"/>
    <property type="molecule type" value="Genomic_DNA"/>
</dbReference>
<dbReference type="InterPro" id="IPR011089">
    <property type="entry name" value="GmrSD_C"/>
</dbReference>
<keyword evidence="2" id="KW-1133">Transmembrane helix</keyword>
<protein>
    <submittedName>
        <fullName evidence="4">DUF1524 domain-containing protein</fullName>
    </submittedName>
</protein>
<dbReference type="RefSeq" id="WP_225400372.1">
    <property type="nucleotide sequence ID" value="NZ_JAYJJS010000026.1"/>
</dbReference>
<organism evidence="4 5">
    <name type="scientific">[Mycobacterium] zoologicum</name>
    <dbReference type="NCBI Taxonomy" id="2872311"/>
    <lineage>
        <taxon>Bacteria</taxon>
        <taxon>Bacillati</taxon>
        <taxon>Actinomycetota</taxon>
        <taxon>Actinomycetes</taxon>
        <taxon>Mycobacteriales</taxon>
        <taxon>Mycobacteriaceae</taxon>
        <taxon>Mycolicibacter</taxon>
    </lineage>
</organism>
<comment type="caution">
    <text evidence="4">The sequence shown here is derived from an EMBL/GenBank/DDBJ whole genome shotgun (WGS) entry which is preliminary data.</text>
</comment>
<proteinExistence type="predicted"/>
<feature type="transmembrane region" description="Helical" evidence="2">
    <location>
        <begin position="26"/>
        <end position="47"/>
    </location>
</feature>
<reference evidence="4 5" key="1">
    <citation type="submission" date="2023-12" db="EMBL/GenBank/DDBJ databases">
        <title>Description of new species of Mycobacterium terrae complex isolated from sewage at the Sao Paulo Zoological Park Foundation in Brazil.</title>
        <authorList>
            <person name="Romagnoli C.L."/>
            <person name="Conceicao E.C."/>
            <person name="Machado E."/>
            <person name="Barreto L.B.P.F."/>
            <person name="Sharma A."/>
            <person name="Silva N.M."/>
            <person name="Marques L.E."/>
            <person name="Juliana M.A."/>
            <person name="Lourenco M.C.S."/>
            <person name="Digiampietri L.A."/>
            <person name="Suffys P.N."/>
            <person name="Viana-Niero C."/>
        </authorList>
    </citation>
    <scope>NUCLEOTIDE SEQUENCE [LARGE SCALE GENOMIC DNA]</scope>
    <source>
        <strain evidence="4 5">MYC123</strain>
    </source>
</reference>
<accession>A0ABU5YQK5</accession>
<evidence type="ECO:0000256" key="2">
    <source>
        <dbReference type="SAM" id="Phobius"/>
    </source>
</evidence>
<dbReference type="InterPro" id="IPR022236">
    <property type="entry name" value="DUF3761"/>
</dbReference>
<keyword evidence="2" id="KW-0812">Transmembrane</keyword>
<feature type="compositionally biased region" description="Low complexity" evidence="1">
    <location>
        <begin position="266"/>
        <end position="278"/>
    </location>
</feature>
<dbReference type="PANTHER" id="PTHR24094">
    <property type="entry name" value="SECRETED PROTEIN"/>
    <property type="match status" value="1"/>
</dbReference>
<evidence type="ECO:0000259" key="3">
    <source>
        <dbReference type="Pfam" id="PF07510"/>
    </source>
</evidence>
<feature type="region of interest" description="Disordered" evidence="1">
    <location>
        <begin position="258"/>
        <end position="289"/>
    </location>
</feature>
<name>A0ABU5YQK5_9MYCO</name>
<evidence type="ECO:0000256" key="1">
    <source>
        <dbReference type="SAM" id="MobiDB-lite"/>
    </source>
</evidence>
<evidence type="ECO:0000313" key="5">
    <source>
        <dbReference type="Proteomes" id="UP001299046"/>
    </source>
</evidence>
<gene>
    <name evidence="4" type="ORF">KV112_21935</name>
</gene>
<dbReference type="Proteomes" id="UP001299046">
    <property type="component" value="Unassembled WGS sequence"/>
</dbReference>